<dbReference type="InterPro" id="IPR036962">
    <property type="entry name" value="Glyco_hydro_3_N_sf"/>
</dbReference>
<dbReference type="EMBL" id="KF126258">
    <property type="protein sequence ID" value="AIA93605.1"/>
    <property type="molecule type" value="Genomic_DNA"/>
</dbReference>
<dbReference type="InterPro" id="IPR001764">
    <property type="entry name" value="Glyco_hydro_3_N"/>
</dbReference>
<dbReference type="Gene3D" id="3.20.20.300">
    <property type="entry name" value="Glycoside hydrolase, family 3, N-terminal domain"/>
    <property type="match status" value="1"/>
</dbReference>
<evidence type="ECO:0000313" key="8">
    <source>
        <dbReference type="EMBL" id="AIA93605.1"/>
    </source>
</evidence>
<evidence type="ECO:0000256" key="4">
    <source>
        <dbReference type="ARBA" id="ARBA00022729"/>
    </source>
</evidence>
<keyword evidence="5" id="KW-0378">Hydrolase</keyword>
<organism evidence="8">
    <name type="scientific">uncultured Thermotoga sp</name>
    <dbReference type="NCBI Taxonomy" id="388610"/>
    <lineage>
        <taxon>Bacteria</taxon>
        <taxon>Thermotogati</taxon>
        <taxon>Thermotogota</taxon>
        <taxon>Thermotogae</taxon>
        <taxon>Thermotogales</taxon>
        <taxon>Thermotogaceae</taxon>
        <taxon>Thermotoga</taxon>
        <taxon>environmental samples</taxon>
    </lineage>
</organism>
<dbReference type="InterPro" id="IPR036881">
    <property type="entry name" value="Glyco_hydro_3_C_sf"/>
</dbReference>
<dbReference type="Gene3D" id="3.40.50.1700">
    <property type="entry name" value="Glycoside hydrolase family 3 C-terminal domain"/>
    <property type="match status" value="1"/>
</dbReference>
<dbReference type="PANTHER" id="PTHR30620:SF16">
    <property type="entry name" value="LYSOSOMAL BETA GLUCOSIDASE"/>
    <property type="match status" value="1"/>
</dbReference>
<evidence type="ECO:0000256" key="2">
    <source>
        <dbReference type="ARBA" id="ARBA00005336"/>
    </source>
</evidence>
<protein>
    <recommendedName>
        <fullName evidence="3">beta-glucosidase</fullName>
        <ecNumber evidence="3">3.2.1.21</ecNumber>
    </recommendedName>
</protein>
<evidence type="ECO:0000256" key="5">
    <source>
        <dbReference type="ARBA" id="ARBA00022801"/>
    </source>
</evidence>
<keyword evidence="4" id="KW-0732">Signal</keyword>
<comment type="similarity">
    <text evidence="2">Belongs to the glycosyl hydrolase 3 family.</text>
</comment>
<feature type="domain" description="Glycoside hydrolase family 3 N-terminal" evidence="7">
    <location>
        <begin position="19"/>
        <end position="70"/>
    </location>
</feature>
<evidence type="ECO:0000256" key="3">
    <source>
        <dbReference type="ARBA" id="ARBA00012744"/>
    </source>
</evidence>
<evidence type="ECO:0000256" key="1">
    <source>
        <dbReference type="ARBA" id="ARBA00000448"/>
    </source>
</evidence>
<accession>A0A060CKK5</accession>
<keyword evidence="6" id="KW-0326">Glycosidase</keyword>
<dbReference type="PANTHER" id="PTHR30620">
    <property type="entry name" value="PERIPLASMIC BETA-GLUCOSIDASE-RELATED"/>
    <property type="match status" value="1"/>
</dbReference>
<dbReference type="SUPFAM" id="SSF52279">
    <property type="entry name" value="Beta-D-glucan exohydrolase, C-terminal domain"/>
    <property type="match status" value="1"/>
</dbReference>
<name>A0A060CKK5_9THEM</name>
<dbReference type="Pfam" id="PF00933">
    <property type="entry name" value="Glyco_hydro_3"/>
    <property type="match status" value="1"/>
</dbReference>
<dbReference type="GO" id="GO:0008422">
    <property type="term" value="F:beta-glucosidase activity"/>
    <property type="evidence" value="ECO:0007669"/>
    <property type="project" value="UniProtKB-EC"/>
</dbReference>
<feature type="non-terminal residue" evidence="8">
    <location>
        <position position="140"/>
    </location>
</feature>
<dbReference type="InterPro" id="IPR017853">
    <property type="entry name" value="GH"/>
</dbReference>
<reference evidence="8" key="1">
    <citation type="journal article" date="2013" name="Environ. Microbiol.">
        <title>Seasonally variable intestinal metagenomes of the red palm weevil (Rhynchophorus ferrugineus).</title>
        <authorList>
            <person name="Jia S."/>
            <person name="Zhang X."/>
            <person name="Zhang G."/>
            <person name="Yin A."/>
            <person name="Zhang S."/>
            <person name="Li F."/>
            <person name="Wang L."/>
            <person name="Zhao D."/>
            <person name="Yun Q."/>
            <person name="Tala"/>
            <person name="Wang J."/>
            <person name="Sun G."/>
            <person name="Baabdullah M."/>
            <person name="Yu X."/>
            <person name="Hu S."/>
            <person name="Al-Mssallem I.S."/>
            <person name="Yu J."/>
        </authorList>
    </citation>
    <scope>NUCLEOTIDE SEQUENCE</scope>
</reference>
<sequence length="140" mass="15865">MFTSDGAAILEKCIIIYKIAASYDEAGLIALKAGIDTEIPVGSAFKNLKKYVKNGRLSEKLVDESVKRVLWLKFKRGLFEHPYVSESNKVYLTDFEKQNLNKKISDESIVLLKNKNYLLPLMKNMKVALIGPHANSLRYP</sequence>
<dbReference type="SUPFAM" id="SSF51445">
    <property type="entry name" value="(Trans)glycosidases"/>
    <property type="match status" value="1"/>
</dbReference>
<evidence type="ECO:0000256" key="6">
    <source>
        <dbReference type="ARBA" id="ARBA00023295"/>
    </source>
</evidence>
<dbReference type="GO" id="GO:0009251">
    <property type="term" value="P:glucan catabolic process"/>
    <property type="evidence" value="ECO:0007669"/>
    <property type="project" value="TreeGrafter"/>
</dbReference>
<dbReference type="AlphaFoldDB" id="A0A060CKK5"/>
<dbReference type="EC" id="3.2.1.21" evidence="3"/>
<comment type="catalytic activity">
    <reaction evidence="1">
        <text>Hydrolysis of terminal, non-reducing beta-D-glucosyl residues with release of beta-D-glucose.</text>
        <dbReference type="EC" id="3.2.1.21"/>
    </reaction>
</comment>
<proteinExistence type="inferred from homology"/>
<evidence type="ECO:0000259" key="7">
    <source>
        <dbReference type="Pfam" id="PF00933"/>
    </source>
</evidence>
<dbReference type="InterPro" id="IPR051915">
    <property type="entry name" value="Cellulose_Degrad_GH3"/>
</dbReference>